<dbReference type="Pfam" id="PF17806">
    <property type="entry name" value="SO_alpha_A3"/>
    <property type="match status" value="1"/>
</dbReference>
<dbReference type="GO" id="GO:0016491">
    <property type="term" value="F:oxidoreductase activity"/>
    <property type="evidence" value="ECO:0007669"/>
    <property type="project" value="UniProtKB-KW"/>
</dbReference>
<reference evidence="4 5" key="1">
    <citation type="submission" date="2016-01" db="EMBL/GenBank/DDBJ databases">
        <authorList>
            <person name="Oliw E.H."/>
        </authorList>
    </citation>
    <scope>NUCLEOTIDE SEQUENCE [LARGE SCALE GENOMIC DNA]</scope>
    <source>
        <strain evidence="4">LMG 22029</strain>
    </source>
</reference>
<dbReference type="SUPFAM" id="SSF51905">
    <property type="entry name" value="FAD/NAD(P)-binding domain"/>
    <property type="match status" value="1"/>
</dbReference>
<organism evidence="4 5">
    <name type="scientific">Caballeronia sordidicola</name>
    <name type="common">Burkholderia sordidicola</name>
    <dbReference type="NCBI Taxonomy" id="196367"/>
    <lineage>
        <taxon>Bacteria</taxon>
        <taxon>Pseudomonadati</taxon>
        <taxon>Pseudomonadota</taxon>
        <taxon>Betaproteobacteria</taxon>
        <taxon>Burkholderiales</taxon>
        <taxon>Burkholderiaceae</taxon>
        <taxon>Caballeronia</taxon>
    </lineage>
</organism>
<dbReference type="Gene3D" id="1.10.10.1100">
    <property type="entry name" value="BFD-like [2Fe-2S]-binding domain"/>
    <property type="match status" value="1"/>
</dbReference>
<dbReference type="PANTHER" id="PTHR42949">
    <property type="entry name" value="ANAEROBIC GLYCEROL-3-PHOSPHATE DEHYDROGENASE SUBUNIT B"/>
    <property type="match status" value="1"/>
</dbReference>
<dbReference type="InterPro" id="IPR023753">
    <property type="entry name" value="FAD/NAD-binding_dom"/>
</dbReference>
<proteinExistence type="predicted"/>
<dbReference type="PANTHER" id="PTHR42949:SF3">
    <property type="entry name" value="ANAEROBIC GLYCEROL-3-PHOSPHATE DEHYDROGENASE SUBUNIT B"/>
    <property type="match status" value="1"/>
</dbReference>
<dbReference type="InterPro" id="IPR017224">
    <property type="entry name" value="Opine_Oxase_asu/HCN_bsu"/>
</dbReference>
<evidence type="ECO:0000313" key="5">
    <source>
        <dbReference type="Proteomes" id="UP000054893"/>
    </source>
</evidence>
<evidence type="ECO:0000259" key="2">
    <source>
        <dbReference type="Pfam" id="PF07992"/>
    </source>
</evidence>
<accession>A0A158FGA6</accession>
<dbReference type="InterPro" id="IPR041117">
    <property type="entry name" value="SoxA_A3"/>
</dbReference>
<dbReference type="OrthoDB" id="9801699at2"/>
<dbReference type="Proteomes" id="UP000054893">
    <property type="component" value="Unassembled WGS sequence"/>
</dbReference>
<evidence type="ECO:0000256" key="1">
    <source>
        <dbReference type="ARBA" id="ARBA00023002"/>
    </source>
</evidence>
<evidence type="ECO:0000259" key="3">
    <source>
        <dbReference type="Pfam" id="PF17806"/>
    </source>
</evidence>
<keyword evidence="1" id="KW-0560">Oxidoreductase</keyword>
<sequence length="470" mass="49765">MTHDLIVIGAGPAGMAAAATASELGLKVALVDEQPRPGGQIYRNVGVVDSTVKTLLGPDYVAGGALVTRLNKTAVDVRSGALVWDVDQKRNVTVNMNGRSERLQAPHLLIATGAQERPSPVPGWTLPGVLNAGAAQIALKSGPSVPDGRIVLVGAGPLLLLVGCQLLAAGANLVAIVETAPNENRTRAMRHFPAALRAPKPLFKGLRMLAKLRSAGIPWYKSVTAVSIEGEHRVREVHFKHRGQDVVLKADVALLHHGVVPNSQLTRLLGLEHKWSDTQLAWIPARDSWGKSALEGVWIAGDGGGIDGARAAEATGTLAALGVAHALGRIDANERDKQASPWTKRLKSERAVRPFLDALYRPPAWIGSPPDETLVCRCEEVDAGRVREMATLGCAGPNQTKFFSRCGMGPCQGRMCGITVTQILAEARGVAPQDIGAYRVRAPIKPIPLHSLAALDVSTSEATINEDASE</sequence>
<dbReference type="InterPro" id="IPR051691">
    <property type="entry name" value="Metab_Enz_Cyan_OpOx_G3PDH"/>
</dbReference>
<protein>
    <submittedName>
        <fullName evidence="4">(2Fe-2S)-binding protein</fullName>
    </submittedName>
</protein>
<dbReference type="AlphaFoldDB" id="A0A158FGA6"/>
<dbReference type="InterPro" id="IPR041854">
    <property type="entry name" value="BFD-like_2Fe2S-bd_dom_sf"/>
</dbReference>
<dbReference type="InterPro" id="IPR036188">
    <property type="entry name" value="FAD/NAD-bd_sf"/>
</dbReference>
<dbReference type="PIRSF" id="PIRSF037495">
    <property type="entry name" value="Opine_OX_OoxA/HcnB"/>
    <property type="match status" value="1"/>
</dbReference>
<gene>
    <name evidence="4" type="ORF">AWB64_01288</name>
</gene>
<name>A0A158FGA6_CABSO</name>
<dbReference type="CDD" id="cd19946">
    <property type="entry name" value="GlpA-like_Fer2_BFD-like"/>
    <property type="match status" value="1"/>
</dbReference>
<evidence type="ECO:0000313" key="4">
    <source>
        <dbReference type="EMBL" id="SAL18731.1"/>
    </source>
</evidence>
<dbReference type="PRINTS" id="PR00411">
    <property type="entry name" value="PNDRDTASEI"/>
</dbReference>
<feature type="domain" description="FAD/NAD(P)-binding" evidence="2">
    <location>
        <begin position="4"/>
        <end position="316"/>
    </location>
</feature>
<dbReference type="Gene3D" id="3.50.50.60">
    <property type="entry name" value="FAD/NAD(P)-binding domain"/>
    <property type="match status" value="2"/>
</dbReference>
<dbReference type="Pfam" id="PF07992">
    <property type="entry name" value="Pyr_redox_2"/>
    <property type="match status" value="1"/>
</dbReference>
<dbReference type="RefSeq" id="WP_060817726.1">
    <property type="nucleotide sequence ID" value="NZ_FCOC02000002.1"/>
</dbReference>
<dbReference type="PRINTS" id="PR00368">
    <property type="entry name" value="FADPNR"/>
</dbReference>
<feature type="domain" description="SoxA A3" evidence="3">
    <location>
        <begin position="393"/>
        <end position="454"/>
    </location>
</feature>
<dbReference type="EMBL" id="FCOC02000002">
    <property type="protein sequence ID" value="SAL18731.1"/>
    <property type="molecule type" value="Genomic_DNA"/>
</dbReference>